<accession>M1VJD1</accession>
<proteinExistence type="predicted"/>
<evidence type="ECO:0000256" key="1">
    <source>
        <dbReference type="SAM" id="MobiDB-lite"/>
    </source>
</evidence>
<feature type="region of interest" description="Disordered" evidence="1">
    <location>
        <begin position="69"/>
        <end position="93"/>
    </location>
</feature>
<evidence type="ECO:0000313" key="2">
    <source>
        <dbReference type="EMBL" id="BAM81398.1"/>
    </source>
</evidence>
<dbReference type="GO" id="GO:0030527">
    <property type="term" value="F:structural constituent of chromatin"/>
    <property type="evidence" value="ECO:0007669"/>
    <property type="project" value="InterPro"/>
</dbReference>
<dbReference type="InterPro" id="IPR010886">
    <property type="entry name" value="Hc1"/>
</dbReference>
<evidence type="ECO:0008006" key="4">
    <source>
        <dbReference type="Google" id="ProtNLM"/>
    </source>
</evidence>
<name>M1VJD1_CYAM1</name>
<gene>
    <name evidence="2" type="ORF">CYME_CMN330C</name>
</gene>
<dbReference type="GO" id="GO:0003677">
    <property type="term" value="F:DNA binding"/>
    <property type="evidence" value="ECO:0007669"/>
    <property type="project" value="InterPro"/>
</dbReference>
<reference evidence="2 3" key="2">
    <citation type="journal article" date="2007" name="BMC Biol.">
        <title>A 100%-complete sequence reveals unusually simple genomic features in the hot-spring red alga Cyanidioschyzon merolae.</title>
        <authorList>
            <person name="Nozaki H."/>
            <person name="Takano H."/>
            <person name="Misumi O."/>
            <person name="Terasawa K."/>
            <person name="Matsuzaki M."/>
            <person name="Maruyama S."/>
            <person name="Nishida K."/>
            <person name="Yagisawa F."/>
            <person name="Yoshida Y."/>
            <person name="Fujiwara T."/>
            <person name="Takio S."/>
            <person name="Tamura K."/>
            <person name="Chung S.J."/>
            <person name="Nakamura S."/>
            <person name="Kuroiwa H."/>
            <person name="Tanaka K."/>
            <person name="Sato N."/>
            <person name="Kuroiwa T."/>
        </authorList>
    </citation>
    <scope>NUCLEOTIDE SEQUENCE [LARGE SCALE GENOMIC DNA]</scope>
    <source>
        <strain evidence="2 3">10D</strain>
    </source>
</reference>
<dbReference type="HOGENOM" id="CLU_2402796_0_0_1"/>
<dbReference type="KEGG" id="cme:CYME_CMN330C"/>
<reference evidence="2 3" key="1">
    <citation type="journal article" date="2004" name="Nature">
        <title>Genome sequence of the ultrasmall unicellular red alga Cyanidioschyzon merolae 10D.</title>
        <authorList>
            <person name="Matsuzaki M."/>
            <person name="Misumi O."/>
            <person name="Shin-i T."/>
            <person name="Maruyama S."/>
            <person name="Takahara M."/>
            <person name="Miyagishima S."/>
            <person name="Mori T."/>
            <person name="Nishida K."/>
            <person name="Yagisawa F."/>
            <person name="Nishida K."/>
            <person name="Yoshida Y."/>
            <person name="Nishimura Y."/>
            <person name="Nakao S."/>
            <person name="Kobayashi T."/>
            <person name="Momoyama Y."/>
            <person name="Higashiyama T."/>
            <person name="Minoda A."/>
            <person name="Sano M."/>
            <person name="Nomoto H."/>
            <person name="Oishi K."/>
            <person name="Hayashi H."/>
            <person name="Ohta F."/>
            <person name="Nishizaka S."/>
            <person name="Haga S."/>
            <person name="Miura S."/>
            <person name="Morishita T."/>
            <person name="Kabeya Y."/>
            <person name="Terasawa K."/>
            <person name="Suzuki Y."/>
            <person name="Ishii Y."/>
            <person name="Asakawa S."/>
            <person name="Takano H."/>
            <person name="Ohta N."/>
            <person name="Kuroiwa H."/>
            <person name="Tanaka K."/>
            <person name="Shimizu N."/>
            <person name="Sugano S."/>
            <person name="Sato N."/>
            <person name="Nozaki H."/>
            <person name="Ogasawara N."/>
            <person name="Kohara Y."/>
            <person name="Kuroiwa T."/>
        </authorList>
    </citation>
    <scope>NUCLEOTIDE SEQUENCE [LARGE SCALE GENOMIC DNA]</scope>
    <source>
        <strain evidence="2 3">10D</strain>
    </source>
</reference>
<dbReference type="OrthoDB" id="4654at2759"/>
<evidence type="ECO:0000313" key="3">
    <source>
        <dbReference type="Proteomes" id="UP000007014"/>
    </source>
</evidence>
<dbReference type="GeneID" id="16995217"/>
<protein>
    <recommendedName>
        <fullName evidence="4">Histone H1</fullName>
    </recommendedName>
</protein>
<dbReference type="EMBL" id="AP006496">
    <property type="protein sequence ID" value="BAM81398.1"/>
    <property type="molecule type" value="Genomic_DNA"/>
</dbReference>
<organism evidence="2 3">
    <name type="scientific">Cyanidioschyzon merolae (strain NIES-3377 / 10D)</name>
    <name type="common">Unicellular red alga</name>
    <dbReference type="NCBI Taxonomy" id="280699"/>
    <lineage>
        <taxon>Eukaryota</taxon>
        <taxon>Rhodophyta</taxon>
        <taxon>Bangiophyceae</taxon>
        <taxon>Cyanidiales</taxon>
        <taxon>Cyanidiaceae</taxon>
        <taxon>Cyanidioschyzon</taxon>
    </lineage>
</organism>
<dbReference type="Pfam" id="PF07432">
    <property type="entry name" value="Hc1"/>
    <property type="match status" value="1"/>
</dbReference>
<dbReference type="AlphaFoldDB" id="M1VJD1"/>
<dbReference type="RefSeq" id="XP_005537434.1">
    <property type="nucleotide sequence ID" value="XM_005537377.1"/>
</dbReference>
<dbReference type="Gramene" id="CMN330CT">
    <property type="protein sequence ID" value="CMN330CT"/>
    <property type="gene ID" value="CMN330C"/>
</dbReference>
<sequence length="93" mass="10216">MVGNNTEAGMAKFLELKAAFEDVYEDTTKFFEKGNKAAAVRARKKLLRLREIAQEMRVLIQQTKAQLEQEHKTARTSGGGGGLGADNQVSMGE</sequence>
<dbReference type="Proteomes" id="UP000007014">
    <property type="component" value="Chromosome 14"/>
</dbReference>
<keyword evidence="3" id="KW-1185">Reference proteome</keyword>